<reference evidence="3 4" key="1">
    <citation type="submission" date="2017-02" db="EMBL/GenBank/DDBJ databases">
        <title>Paraburkholderia sophoroidis sp. nov. and Paraburkholderia steynii sp. nov. rhizobial symbionts of the fynbos legume Hypocalyptus sophoroides.</title>
        <authorList>
            <person name="Steenkamp E.T."/>
            <person name="Beukes C.W."/>
            <person name="Van Zyl E."/>
            <person name="Avontuur J."/>
            <person name="Chan W.Y."/>
            <person name="Hassen A."/>
            <person name="Palmer M."/>
            <person name="Mthombeni L."/>
            <person name="Phalane F."/>
            <person name="Sereme K."/>
            <person name="Venter S.N."/>
        </authorList>
    </citation>
    <scope>NUCLEOTIDE SEQUENCE [LARGE SCALE GENOMIC DNA]</scope>
    <source>
        <strain evidence="3 4">HC1.1ba</strain>
    </source>
</reference>
<evidence type="ECO:0000313" key="4">
    <source>
        <dbReference type="Proteomes" id="UP000294200"/>
    </source>
</evidence>
<proteinExistence type="predicted"/>
<dbReference type="AlphaFoldDB" id="A0A4R0X4F6"/>
<dbReference type="Pfam" id="PF24732">
    <property type="entry name" value="ParE_like"/>
    <property type="match status" value="1"/>
</dbReference>
<dbReference type="Proteomes" id="UP000294200">
    <property type="component" value="Unassembled WGS sequence"/>
</dbReference>
<evidence type="ECO:0000259" key="2">
    <source>
        <dbReference type="Pfam" id="PF24732"/>
    </source>
</evidence>
<feature type="domain" description="ParE-like toxin" evidence="2">
    <location>
        <begin position="59"/>
        <end position="123"/>
    </location>
</feature>
<comment type="caution">
    <text evidence="3">The sequence shown here is derived from an EMBL/GenBank/DDBJ whole genome shotgun (WGS) entry which is preliminary data.</text>
</comment>
<dbReference type="Pfam" id="PF24730">
    <property type="entry name" value="DUF7682"/>
    <property type="match status" value="1"/>
</dbReference>
<dbReference type="EMBL" id="MWML01000367">
    <property type="protein sequence ID" value="TCG03622.1"/>
    <property type="molecule type" value="Genomic_DNA"/>
</dbReference>
<dbReference type="InterPro" id="IPR056099">
    <property type="entry name" value="DUF7682"/>
</dbReference>
<accession>A0A4R0X4F6</accession>
<name>A0A4R0X4F6_9BURK</name>
<sequence length="131" mass="14489">MKRIFGCGHTGKGKYCHTCESVARSKRAVRIAQDQKRAARTFAATADPIDLSGVAHLSAVLREAREVLSKVESGIHPFALNGKPIKRSNGQLLSVPVGRSWRLMFEAKSLRPLQLLSHESYNNLVKLHFPA</sequence>
<keyword evidence="4" id="KW-1185">Reference proteome</keyword>
<evidence type="ECO:0000259" key="1">
    <source>
        <dbReference type="Pfam" id="PF24730"/>
    </source>
</evidence>
<gene>
    <name evidence="3" type="ORF">BZM27_47025</name>
</gene>
<dbReference type="InterPro" id="IPR056925">
    <property type="entry name" value="ParE-like"/>
</dbReference>
<evidence type="ECO:0000313" key="3">
    <source>
        <dbReference type="EMBL" id="TCG03622.1"/>
    </source>
</evidence>
<feature type="domain" description="DUF7682" evidence="1">
    <location>
        <begin position="1"/>
        <end position="21"/>
    </location>
</feature>
<organism evidence="3 4">
    <name type="scientific">Paraburkholderia steynii</name>
    <dbReference type="NCBI Taxonomy" id="1245441"/>
    <lineage>
        <taxon>Bacteria</taxon>
        <taxon>Pseudomonadati</taxon>
        <taxon>Pseudomonadota</taxon>
        <taxon>Betaproteobacteria</taxon>
        <taxon>Burkholderiales</taxon>
        <taxon>Burkholderiaceae</taxon>
        <taxon>Paraburkholderia</taxon>
    </lineage>
</organism>
<protein>
    <submittedName>
        <fullName evidence="3">Uncharacterized protein</fullName>
    </submittedName>
</protein>